<sequence>MEAETPIKITPTLPPLSHDRPTKSRFSGDRKFSFRWLAAAVALGTAGIFVFVFLPEVVRERTADVRASRESKREVSVGESEDSQLLAPYANLEREKAREEATVELASFVELQAVLEDEMNIDSWGANEYEHVKELATVADRHFVENEYARAMEAYRSATTALKKLIDEGRAQYSQSIANGQFALDQRDEAAATIAYQRALMIIPGDPIAENGRRRATLLPKISALFRDLDRSLLRSDLKRARTTLDELQGLDPNTNGLGEALANLLDLEKEAQYNRFVSEGFVAMRKKRFDASTSSFDKALVLKPGDSVAIDGLNQTKQNRLLMQLDELRSTAELAKKEGRWADAMAAYDQALLLDRSVRYARDGREDLRGLTTIIKTMDGYLDDPHVLSLDEEYAKANMTLAAAFDQTGRGSTFDDKKRAFRTLMERAGTPLPLVLVSDRITEVSIYRVGKLGAFERHELNLRPGRYTLLGSSDGCRDVRMTIIVEPSMGPISIVCEERI</sequence>
<keyword evidence="2" id="KW-1133">Transmembrane helix</keyword>
<evidence type="ECO:0000313" key="3">
    <source>
        <dbReference type="EMBL" id="SUZ70050.1"/>
    </source>
</evidence>
<name>A0A381PT11_9ZZZZ</name>
<protein>
    <submittedName>
        <fullName evidence="3">Uncharacterized protein</fullName>
    </submittedName>
</protein>
<feature type="region of interest" description="Disordered" evidence="1">
    <location>
        <begin position="1"/>
        <end position="27"/>
    </location>
</feature>
<evidence type="ECO:0000256" key="2">
    <source>
        <dbReference type="SAM" id="Phobius"/>
    </source>
</evidence>
<keyword evidence="2" id="KW-0812">Transmembrane</keyword>
<proteinExistence type="predicted"/>
<dbReference type="AlphaFoldDB" id="A0A381PT11"/>
<gene>
    <name evidence="3" type="ORF">METZ01_LOCUS22904</name>
</gene>
<accession>A0A381PT11</accession>
<keyword evidence="2" id="KW-0472">Membrane</keyword>
<dbReference type="InterPro" id="IPR011990">
    <property type="entry name" value="TPR-like_helical_dom_sf"/>
</dbReference>
<organism evidence="3">
    <name type="scientific">marine metagenome</name>
    <dbReference type="NCBI Taxonomy" id="408172"/>
    <lineage>
        <taxon>unclassified sequences</taxon>
        <taxon>metagenomes</taxon>
        <taxon>ecological metagenomes</taxon>
    </lineage>
</organism>
<feature type="compositionally biased region" description="Low complexity" evidence="1">
    <location>
        <begin position="1"/>
        <end position="11"/>
    </location>
</feature>
<dbReference type="SUPFAM" id="SSF48452">
    <property type="entry name" value="TPR-like"/>
    <property type="match status" value="1"/>
</dbReference>
<dbReference type="EMBL" id="UINC01001079">
    <property type="protein sequence ID" value="SUZ70050.1"/>
    <property type="molecule type" value="Genomic_DNA"/>
</dbReference>
<evidence type="ECO:0000256" key="1">
    <source>
        <dbReference type="SAM" id="MobiDB-lite"/>
    </source>
</evidence>
<feature type="compositionally biased region" description="Basic and acidic residues" evidence="1">
    <location>
        <begin position="17"/>
        <end position="27"/>
    </location>
</feature>
<feature type="transmembrane region" description="Helical" evidence="2">
    <location>
        <begin position="34"/>
        <end position="54"/>
    </location>
</feature>
<dbReference type="Gene3D" id="1.25.40.10">
    <property type="entry name" value="Tetratricopeptide repeat domain"/>
    <property type="match status" value="1"/>
</dbReference>
<reference evidence="3" key="1">
    <citation type="submission" date="2018-05" db="EMBL/GenBank/DDBJ databases">
        <authorList>
            <person name="Lanie J.A."/>
            <person name="Ng W.-L."/>
            <person name="Kazmierczak K.M."/>
            <person name="Andrzejewski T.M."/>
            <person name="Davidsen T.M."/>
            <person name="Wayne K.J."/>
            <person name="Tettelin H."/>
            <person name="Glass J.I."/>
            <person name="Rusch D."/>
            <person name="Podicherti R."/>
            <person name="Tsui H.-C.T."/>
            <person name="Winkler M.E."/>
        </authorList>
    </citation>
    <scope>NUCLEOTIDE SEQUENCE</scope>
</reference>